<keyword evidence="2" id="KW-1185">Reference proteome</keyword>
<evidence type="ECO:0000313" key="2">
    <source>
        <dbReference type="Proteomes" id="UP000265520"/>
    </source>
</evidence>
<comment type="caution">
    <text evidence="1">The sequence shown here is derived from an EMBL/GenBank/DDBJ whole genome shotgun (WGS) entry which is preliminary data.</text>
</comment>
<dbReference type="Proteomes" id="UP000265520">
    <property type="component" value="Unassembled WGS sequence"/>
</dbReference>
<reference evidence="1 2" key="1">
    <citation type="journal article" date="2018" name="Front. Plant Sci.">
        <title>Red Clover (Trifolium pratense) and Zigzag Clover (T. medium) - A Picture of Genomic Similarities and Differences.</title>
        <authorList>
            <person name="Dluhosova J."/>
            <person name="Istvanek J."/>
            <person name="Nedelnik J."/>
            <person name="Repkova J."/>
        </authorList>
    </citation>
    <scope>NUCLEOTIDE SEQUENCE [LARGE SCALE GENOMIC DNA]</scope>
    <source>
        <strain evidence="2">cv. 10/8</strain>
        <tissue evidence="1">Leaf</tissue>
    </source>
</reference>
<name>A0A392T3E4_9FABA</name>
<dbReference type="EMBL" id="LXQA010498379">
    <property type="protein sequence ID" value="MCI55569.1"/>
    <property type="molecule type" value="Genomic_DNA"/>
</dbReference>
<accession>A0A392T3E4</accession>
<dbReference type="AlphaFoldDB" id="A0A392T3E4"/>
<feature type="non-terminal residue" evidence="1">
    <location>
        <position position="1"/>
    </location>
</feature>
<protein>
    <submittedName>
        <fullName evidence="1">Uncharacterized protein</fullName>
    </submittedName>
</protein>
<proteinExistence type="predicted"/>
<sequence>AEIAYWVKLHDAVTAGNPGPPDPLL</sequence>
<evidence type="ECO:0000313" key="1">
    <source>
        <dbReference type="EMBL" id="MCI55569.1"/>
    </source>
</evidence>
<organism evidence="1 2">
    <name type="scientific">Trifolium medium</name>
    <dbReference type="NCBI Taxonomy" id="97028"/>
    <lineage>
        <taxon>Eukaryota</taxon>
        <taxon>Viridiplantae</taxon>
        <taxon>Streptophyta</taxon>
        <taxon>Embryophyta</taxon>
        <taxon>Tracheophyta</taxon>
        <taxon>Spermatophyta</taxon>
        <taxon>Magnoliopsida</taxon>
        <taxon>eudicotyledons</taxon>
        <taxon>Gunneridae</taxon>
        <taxon>Pentapetalae</taxon>
        <taxon>rosids</taxon>
        <taxon>fabids</taxon>
        <taxon>Fabales</taxon>
        <taxon>Fabaceae</taxon>
        <taxon>Papilionoideae</taxon>
        <taxon>50 kb inversion clade</taxon>
        <taxon>NPAAA clade</taxon>
        <taxon>Hologalegina</taxon>
        <taxon>IRL clade</taxon>
        <taxon>Trifolieae</taxon>
        <taxon>Trifolium</taxon>
    </lineage>
</organism>